<dbReference type="InterPro" id="IPR013783">
    <property type="entry name" value="Ig-like_fold"/>
</dbReference>
<feature type="domain" description="HYR" evidence="2">
    <location>
        <begin position="85"/>
        <end position="169"/>
    </location>
</feature>
<evidence type="ECO:0000313" key="4">
    <source>
        <dbReference type="Proteomes" id="UP001152320"/>
    </source>
</evidence>
<dbReference type="Proteomes" id="UP001152320">
    <property type="component" value="Chromosome 14"/>
</dbReference>
<comment type="caution">
    <text evidence="3">The sequence shown here is derived from an EMBL/GenBank/DDBJ whole genome shotgun (WGS) entry which is preliminary data.</text>
</comment>
<dbReference type="Pfam" id="PF02494">
    <property type="entry name" value="HYR"/>
    <property type="match status" value="3"/>
</dbReference>
<dbReference type="Gene3D" id="2.60.40.10">
    <property type="entry name" value="Immunoglobulins"/>
    <property type="match status" value="1"/>
</dbReference>
<accession>A0A9Q1BMK2</accession>
<dbReference type="PANTHER" id="PTHR24273">
    <property type="entry name" value="FI04643P-RELATED"/>
    <property type="match status" value="1"/>
</dbReference>
<keyword evidence="1" id="KW-0677">Repeat</keyword>
<keyword evidence="4" id="KW-1185">Reference proteome</keyword>
<dbReference type="InterPro" id="IPR003410">
    <property type="entry name" value="HYR_dom"/>
</dbReference>
<dbReference type="EMBL" id="JAIZAY010000014">
    <property type="protein sequence ID" value="KAJ8029271.1"/>
    <property type="molecule type" value="Genomic_DNA"/>
</dbReference>
<evidence type="ECO:0000313" key="3">
    <source>
        <dbReference type="EMBL" id="KAJ8029271.1"/>
    </source>
</evidence>
<protein>
    <submittedName>
        <fullName evidence="3">Hyalin</fullName>
    </submittedName>
</protein>
<dbReference type="AlphaFoldDB" id="A0A9Q1BMK2"/>
<evidence type="ECO:0000259" key="2">
    <source>
        <dbReference type="PROSITE" id="PS50825"/>
    </source>
</evidence>
<gene>
    <name evidence="3" type="ORF">HOLleu_28624</name>
</gene>
<dbReference type="OrthoDB" id="6040303at2759"/>
<dbReference type="PROSITE" id="PS50825">
    <property type="entry name" value="HYR"/>
    <property type="match status" value="3"/>
</dbReference>
<dbReference type="PANTHER" id="PTHR24273:SF32">
    <property type="entry name" value="HYALIN"/>
    <property type="match status" value="1"/>
</dbReference>
<feature type="domain" description="HYR" evidence="2">
    <location>
        <begin position="1"/>
        <end position="81"/>
    </location>
</feature>
<proteinExistence type="predicted"/>
<name>A0A9Q1BMK2_HOLLE</name>
<organism evidence="3 4">
    <name type="scientific">Holothuria leucospilota</name>
    <name type="common">Black long sea cucumber</name>
    <name type="synonym">Mertensiothuria leucospilota</name>
    <dbReference type="NCBI Taxonomy" id="206669"/>
    <lineage>
        <taxon>Eukaryota</taxon>
        <taxon>Metazoa</taxon>
        <taxon>Echinodermata</taxon>
        <taxon>Eleutherozoa</taxon>
        <taxon>Echinozoa</taxon>
        <taxon>Holothuroidea</taxon>
        <taxon>Aspidochirotacea</taxon>
        <taxon>Aspidochirotida</taxon>
        <taxon>Holothuriidae</taxon>
        <taxon>Holothuria</taxon>
    </lineage>
</organism>
<reference evidence="3" key="1">
    <citation type="submission" date="2021-10" db="EMBL/GenBank/DDBJ databases">
        <title>Tropical sea cucumber genome reveals ecological adaptation and Cuvierian tubules defense mechanism.</title>
        <authorList>
            <person name="Chen T."/>
        </authorList>
    </citation>
    <scope>NUCLEOTIDE SEQUENCE</scope>
    <source>
        <strain evidence="3">Nanhai2018</strain>
        <tissue evidence="3">Muscle</tissue>
    </source>
</reference>
<feature type="domain" description="HYR" evidence="2">
    <location>
        <begin position="173"/>
        <end position="257"/>
    </location>
</feature>
<sequence>MAPTIVVPCSANINLVAPQGSTTIPVVWTEPSAEDNSGSVTITNNFSPGDSFPIGTTTVRYAFADAAGNSASCSFLVTIEAPVITDVTPPVITVQCPTTINLVAPQGSTSVAVTWTEPRAVDDSGLEVTTISNFNPGDQFPIGTSTVTYIFIDPSGNTAECSFQLIIQAPVITDVTPPVITIQCPTTINLVAPQGSTFATVTWTEPRAVDDSGLEVTTISNFNPGDQFPIGTSTVTYTFIDPFGNTEECSFPVIIQGLF</sequence>
<evidence type="ECO:0000256" key="1">
    <source>
        <dbReference type="ARBA" id="ARBA00022737"/>
    </source>
</evidence>